<dbReference type="EMBL" id="PFFQ01000037">
    <property type="protein sequence ID" value="PIW16503.1"/>
    <property type="molecule type" value="Genomic_DNA"/>
</dbReference>
<dbReference type="AlphaFoldDB" id="A0A2M7G3R1"/>
<dbReference type="Pfam" id="PF05605">
    <property type="entry name" value="zf-Di19"/>
    <property type="match status" value="1"/>
</dbReference>
<dbReference type="InterPro" id="IPR008598">
    <property type="entry name" value="Di19_Zn-bd"/>
</dbReference>
<reference evidence="3 4" key="1">
    <citation type="submission" date="2017-09" db="EMBL/GenBank/DDBJ databases">
        <title>Depth-based differentiation of microbial function through sediment-hosted aquifers and enrichment of novel symbionts in the deep terrestrial subsurface.</title>
        <authorList>
            <person name="Probst A.J."/>
            <person name="Ladd B."/>
            <person name="Jarett J.K."/>
            <person name="Geller-Mcgrath D.E."/>
            <person name="Sieber C.M."/>
            <person name="Emerson J.B."/>
            <person name="Anantharaman K."/>
            <person name="Thomas B.C."/>
            <person name="Malmstrom R."/>
            <person name="Stieglmeier M."/>
            <person name="Klingl A."/>
            <person name="Woyke T."/>
            <person name="Ryan C.M."/>
            <person name="Banfield J.F."/>
        </authorList>
    </citation>
    <scope>NUCLEOTIDE SEQUENCE [LARGE SCALE GENOMIC DNA]</scope>
    <source>
        <strain evidence="3">CG17_big_fil_post_rev_8_21_14_2_50_48_46</strain>
    </source>
</reference>
<sequence length="91" mass="10318">MQTIEEETPMSDLPTPDFKCPFCQSMIQAANIKKHLLSKHNDSHTLDKYQPCQICGELLLKNKVTPHMRKMHGTVPTKKGNSNKPSKRAKS</sequence>
<evidence type="ECO:0000256" key="1">
    <source>
        <dbReference type="SAM" id="MobiDB-lite"/>
    </source>
</evidence>
<dbReference type="Gene3D" id="3.30.160.60">
    <property type="entry name" value="Classic Zinc Finger"/>
    <property type="match status" value="1"/>
</dbReference>
<feature type="domain" description="Di19 zinc-binding" evidence="2">
    <location>
        <begin position="17"/>
        <end position="73"/>
    </location>
</feature>
<gene>
    <name evidence="3" type="ORF">COW36_12105</name>
</gene>
<proteinExistence type="predicted"/>
<evidence type="ECO:0000259" key="2">
    <source>
        <dbReference type="Pfam" id="PF05605"/>
    </source>
</evidence>
<organism evidence="3 4">
    <name type="scientific">bacterium (Candidatus Blackallbacteria) CG17_big_fil_post_rev_8_21_14_2_50_48_46</name>
    <dbReference type="NCBI Taxonomy" id="2014261"/>
    <lineage>
        <taxon>Bacteria</taxon>
        <taxon>Candidatus Blackallbacteria</taxon>
    </lineage>
</organism>
<evidence type="ECO:0000313" key="4">
    <source>
        <dbReference type="Proteomes" id="UP000231019"/>
    </source>
</evidence>
<name>A0A2M7G3R1_9BACT</name>
<protein>
    <recommendedName>
        <fullName evidence="2">Di19 zinc-binding domain-containing protein</fullName>
    </recommendedName>
</protein>
<feature type="region of interest" description="Disordered" evidence="1">
    <location>
        <begin position="66"/>
        <end position="91"/>
    </location>
</feature>
<accession>A0A2M7G3R1</accession>
<comment type="caution">
    <text evidence="3">The sequence shown here is derived from an EMBL/GenBank/DDBJ whole genome shotgun (WGS) entry which is preliminary data.</text>
</comment>
<dbReference type="Proteomes" id="UP000231019">
    <property type="component" value="Unassembled WGS sequence"/>
</dbReference>
<evidence type="ECO:0000313" key="3">
    <source>
        <dbReference type="EMBL" id="PIW16503.1"/>
    </source>
</evidence>